<dbReference type="Proteomes" id="UP000316759">
    <property type="component" value="Unassembled WGS sequence"/>
</dbReference>
<evidence type="ECO:0000313" key="4">
    <source>
        <dbReference type="Proteomes" id="UP000316759"/>
    </source>
</evidence>
<dbReference type="InterPro" id="IPR021150">
    <property type="entry name" value="Ubiq_cyt_c_chap"/>
</dbReference>
<dbReference type="GO" id="GO:0034551">
    <property type="term" value="P:mitochondrial respiratory chain complex III assembly"/>
    <property type="evidence" value="ECO:0007669"/>
    <property type="project" value="TreeGrafter"/>
</dbReference>
<evidence type="ECO:0000259" key="2">
    <source>
        <dbReference type="Pfam" id="PF03981"/>
    </source>
</evidence>
<dbReference type="PANTHER" id="PTHR12184">
    <property type="entry name" value="UBIQUINOL-CYTOCHROME C REDUCTASE COMPLEX ASSEMBLY FACTOR 1 FAMILY MEMBER"/>
    <property type="match status" value="1"/>
</dbReference>
<comment type="caution">
    <text evidence="3">The sequence shown here is derived from an EMBL/GenBank/DDBJ whole genome shotgun (WGS) entry which is preliminary data.</text>
</comment>
<dbReference type="AlphaFoldDB" id="A0A504Y740"/>
<dbReference type="Pfam" id="PF03981">
    <property type="entry name" value="Ubiq_cyt_C_chap"/>
    <property type="match status" value="1"/>
</dbReference>
<comment type="similarity">
    <text evidence="1">Belongs to the CBP3 family.</text>
</comment>
<dbReference type="EMBL" id="SUNJ01014567">
    <property type="protein sequence ID" value="TPP56396.1"/>
    <property type="molecule type" value="Genomic_DNA"/>
</dbReference>
<dbReference type="OrthoDB" id="4007at2759"/>
<keyword evidence="4" id="KW-1185">Reference proteome</keyword>
<evidence type="ECO:0000256" key="1">
    <source>
        <dbReference type="ARBA" id="ARBA00006407"/>
    </source>
</evidence>
<reference evidence="3 4" key="1">
    <citation type="submission" date="2019-04" db="EMBL/GenBank/DDBJ databases">
        <title>Annotation for the trematode Fasciola gigantica.</title>
        <authorList>
            <person name="Choi Y.-J."/>
        </authorList>
    </citation>
    <scope>NUCLEOTIDE SEQUENCE [LARGE SCALE GENOMIC DNA]</scope>
    <source>
        <strain evidence="3">Uganda_cow_1</strain>
    </source>
</reference>
<sequence length="246" mass="28764">MLNLRILNRSMRSGTEWISFRGLKQIKPNMEVPSLVDRAKYRLGFGELRYPLMQLNAAGENMYAICAEYPVFEEFVDKLSLPDTFQSWFSVTALHMWMCLIRLRREGAEGQLLKRTFVNLLWLDLRSRMRTFKILRKQHKQVSAFQMQFFGSMFAYDEGLLSHSDPLLATALWRNLFMSSDTTSAQELEIIVDYVRKNLVHLENLSSSTILRFGTPTFLPLVGSELNAHFANERLRYCLSWPEFVK</sequence>
<feature type="domain" description="Ubiquinol-cytochrome c chaperone" evidence="2">
    <location>
        <begin position="78"/>
        <end position="212"/>
    </location>
</feature>
<dbReference type="STRING" id="46835.A0A504Y740"/>
<name>A0A504Y740_FASGI</name>
<evidence type="ECO:0000313" key="3">
    <source>
        <dbReference type="EMBL" id="TPP56396.1"/>
    </source>
</evidence>
<protein>
    <submittedName>
        <fullName evidence="3">Ubiquinol-cytochrome c reductase complex chaperone</fullName>
    </submittedName>
</protein>
<organism evidence="3 4">
    <name type="scientific">Fasciola gigantica</name>
    <name type="common">Giant liver fluke</name>
    <dbReference type="NCBI Taxonomy" id="46835"/>
    <lineage>
        <taxon>Eukaryota</taxon>
        <taxon>Metazoa</taxon>
        <taxon>Spiralia</taxon>
        <taxon>Lophotrochozoa</taxon>
        <taxon>Platyhelminthes</taxon>
        <taxon>Trematoda</taxon>
        <taxon>Digenea</taxon>
        <taxon>Plagiorchiida</taxon>
        <taxon>Echinostomata</taxon>
        <taxon>Echinostomatoidea</taxon>
        <taxon>Fasciolidae</taxon>
        <taxon>Fasciola</taxon>
    </lineage>
</organism>
<accession>A0A504Y740</accession>
<dbReference type="InterPro" id="IPR007129">
    <property type="entry name" value="Ubiqinol_cyt_c_chaperone_CPB3"/>
</dbReference>
<dbReference type="PANTHER" id="PTHR12184:SF1">
    <property type="entry name" value="UBIQUINOL-CYTOCHROME-C REDUCTASE COMPLEX ASSEMBLY FACTOR 1"/>
    <property type="match status" value="1"/>
</dbReference>
<gene>
    <name evidence="3" type="ORF">FGIG_08450</name>
</gene>
<dbReference type="GO" id="GO:0005739">
    <property type="term" value="C:mitochondrion"/>
    <property type="evidence" value="ECO:0007669"/>
    <property type="project" value="TreeGrafter"/>
</dbReference>
<proteinExistence type="inferred from homology"/>